<feature type="domain" description="RanBP2-type" evidence="4">
    <location>
        <begin position="208"/>
        <end position="227"/>
    </location>
</feature>
<evidence type="ECO:0000256" key="2">
    <source>
        <dbReference type="ARBA" id="ARBA00022771"/>
    </source>
</evidence>
<keyword evidence="1" id="KW-0479">Metal-binding</keyword>
<keyword evidence="3" id="KW-0862">Zinc</keyword>
<evidence type="ECO:0000259" key="4">
    <source>
        <dbReference type="PROSITE" id="PS01358"/>
    </source>
</evidence>
<dbReference type="EMBL" id="KQ085901">
    <property type="protein sequence ID" value="KLO17776.1"/>
    <property type="molecule type" value="Genomic_DNA"/>
</dbReference>
<dbReference type="PROSITE" id="PS01358">
    <property type="entry name" value="ZF_RANBP2_1"/>
    <property type="match status" value="1"/>
</dbReference>
<dbReference type="SUPFAM" id="SSF90209">
    <property type="entry name" value="Ran binding protein zinc finger-like"/>
    <property type="match status" value="1"/>
</dbReference>
<proteinExistence type="predicted"/>
<keyword evidence="2" id="KW-0863">Zinc-finger</keyword>
<dbReference type="InterPro" id="IPR001876">
    <property type="entry name" value="Znf_RanBP2"/>
</dbReference>
<evidence type="ECO:0000313" key="5">
    <source>
        <dbReference type="EMBL" id="KLO17776.1"/>
    </source>
</evidence>
<evidence type="ECO:0000256" key="3">
    <source>
        <dbReference type="ARBA" id="ARBA00022833"/>
    </source>
</evidence>
<sequence length="471" mass="50894">MLKDLFPPSPTSPECPAFSLPEASAPFVRHEQHVQRPYQLSSNPPNPRSAFRHGDWMRNVVCIGCGSPRILSDAQSQSSDGSFNGHFLSRVASPRFASGSPAFSMPSPSPSVLGLANAPIFQQQQQQASKQTALTHQLLTPSGRALAVGGKVQNISREPLAPCIVYWPDNEPLPEQGQIRPATAAQVHQPPIMNTGNKGPIEHQPGDWICHKCEYLNWRRRKVCQTCYPFAEGNGDSVSAAMQAERLAYLATLYAQNQTSQLNATAPSAHANNQAFPRSSTNVPFPSAIQRHSLVPGQQSRFATNSRMNNTQAFARRSNSTPEMPSGNVVYQTPISPSRANFSLMPEGGAQTGHLLPSFLKNEIKPVARTPLSLSPSSSSSAELSYDEYDDELNSPGSVIGAASTFYAQQKTGSGKLSSGSGSTSSLTLGGSIWAMDRDEDKSWNAVALPSPDYLAGMRSRKPSFEPLKNM</sequence>
<organism evidence="5 6">
    <name type="scientific">Schizopora paradoxa</name>
    <dbReference type="NCBI Taxonomy" id="27342"/>
    <lineage>
        <taxon>Eukaryota</taxon>
        <taxon>Fungi</taxon>
        <taxon>Dikarya</taxon>
        <taxon>Basidiomycota</taxon>
        <taxon>Agaricomycotina</taxon>
        <taxon>Agaricomycetes</taxon>
        <taxon>Hymenochaetales</taxon>
        <taxon>Schizoporaceae</taxon>
        <taxon>Schizopora</taxon>
    </lineage>
</organism>
<dbReference type="InParanoid" id="A0A0H2SL00"/>
<dbReference type="STRING" id="27342.A0A0H2SL00"/>
<keyword evidence="6" id="KW-1185">Reference proteome</keyword>
<gene>
    <name evidence="5" type="ORF">SCHPADRAFT_150588</name>
</gene>
<dbReference type="Proteomes" id="UP000053477">
    <property type="component" value="Unassembled WGS sequence"/>
</dbReference>
<protein>
    <recommendedName>
        <fullName evidence="4">RanBP2-type domain-containing protein</fullName>
    </recommendedName>
</protein>
<dbReference type="GO" id="GO:0008270">
    <property type="term" value="F:zinc ion binding"/>
    <property type="evidence" value="ECO:0007669"/>
    <property type="project" value="UniProtKB-KW"/>
</dbReference>
<dbReference type="AlphaFoldDB" id="A0A0H2SL00"/>
<dbReference type="Gene3D" id="4.10.1060.10">
    <property type="entry name" value="Zinc finger, RanBP2-type"/>
    <property type="match status" value="1"/>
</dbReference>
<evidence type="ECO:0000256" key="1">
    <source>
        <dbReference type="ARBA" id="ARBA00022723"/>
    </source>
</evidence>
<name>A0A0H2SL00_9AGAM</name>
<dbReference type="OrthoDB" id="448399at2759"/>
<dbReference type="InterPro" id="IPR036443">
    <property type="entry name" value="Znf_RanBP2_sf"/>
</dbReference>
<accession>A0A0H2SL00</accession>
<evidence type="ECO:0000313" key="6">
    <source>
        <dbReference type="Proteomes" id="UP000053477"/>
    </source>
</evidence>
<reference evidence="5 6" key="1">
    <citation type="submission" date="2015-04" db="EMBL/GenBank/DDBJ databases">
        <title>Complete genome sequence of Schizopora paradoxa KUC8140, a cosmopolitan wood degrader in East Asia.</title>
        <authorList>
            <consortium name="DOE Joint Genome Institute"/>
            <person name="Min B."/>
            <person name="Park H."/>
            <person name="Jang Y."/>
            <person name="Kim J.-J."/>
            <person name="Kim K.H."/>
            <person name="Pangilinan J."/>
            <person name="Lipzen A."/>
            <person name="Riley R."/>
            <person name="Grigoriev I.V."/>
            <person name="Spatafora J.W."/>
            <person name="Choi I.-G."/>
        </authorList>
    </citation>
    <scope>NUCLEOTIDE SEQUENCE [LARGE SCALE GENOMIC DNA]</scope>
    <source>
        <strain evidence="5 6">KUC8140</strain>
    </source>
</reference>